<dbReference type="KEGG" id="dcm:NIES806_28620"/>
<dbReference type="EMBL" id="AP018316">
    <property type="protein sequence ID" value="BAZ86646.1"/>
    <property type="molecule type" value="Genomic_DNA"/>
</dbReference>
<sequence length="48" mass="5636">MIHPIDYLYFQNPSQERSLKISTSAPEAPKLLGEYTRDCDTLIKYLIY</sequence>
<gene>
    <name evidence="1" type="ORF">NIES806_28620</name>
</gene>
<proteinExistence type="predicted"/>
<evidence type="ECO:0000313" key="1">
    <source>
        <dbReference type="EMBL" id="BAZ86646.1"/>
    </source>
</evidence>
<organism evidence="1 2">
    <name type="scientific">Dolichospermum compactum NIES-806</name>
    <dbReference type="NCBI Taxonomy" id="1973481"/>
    <lineage>
        <taxon>Bacteria</taxon>
        <taxon>Bacillati</taxon>
        <taxon>Cyanobacteriota</taxon>
        <taxon>Cyanophyceae</taxon>
        <taxon>Nostocales</taxon>
        <taxon>Aphanizomenonaceae</taxon>
        <taxon>Dolichospermum</taxon>
        <taxon>Dolichospermum compactum</taxon>
    </lineage>
</organism>
<keyword evidence="2" id="KW-1185">Reference proteome</keyword>
<dbReference type="Proteomes" id="UP000218702">
    <property type="component" value="Chromosome"/>
</dbReference>
<name>A0A1Z4V526_9CYAN</name>
<evidence type="ECO:0000313" key="2">
    <source>
        <dbReference type="Proteomes" id="UP000218702"/>
    </source>
</evidence>
<protein>
    <submittedName>
        <fullName evidence="1">Uncharacterized protein</fullName>
    </submittedName>
</protein>
<reference evidence="1 2" key="1">
    <citation type="submission" date="2017-06" db="EMBL/GenBank/DDBJ databases">
        <title>Genome sequencing of cyanobaciteial culture collection at National Institute for Environmental Studies (NIES).</title>
        <authorList>
            <person name="Hirose Y."/>
            <person name="Shimura Y."/>
            <person name="Fujisawa T."/>
            <person name="Nakamura Y."/>
            <person name="Kawachi M."/>
        </authorList>
    </citation>
    <scope>NUCLEOTIDE SEQUENCE [LARGE SCALE GENOMIC DNA]</scope>
    <source>
        <strain evidence="1 2">NIES-806</strain>
    </source>
</reference>
<dbReference type="AlphaFoldDB" id="A0A1Z4V526"/>
<accession>A0A1Z4V526</accession>